<evidence type="ECO:0000313" key="7">
    <source>
        <dbReference type="Proteomes" id="UP000290057"/>
    </source>
</evidence>
<protein>
    <submittedName>
        <fullName evidence="6">Ubiquinol-cytochrome c reductase</fullName>
    </submittedName>
</protein>
<dbReference type="InterPro" id="IPR011009">
    <property type="entry name" value="Kinase-like_dom_sf"/>
</dbReference>
<dbReference type="CDD" id="cd13970">
    <property type="entry name" value="ABC1_ADCK3"/>
    <property type="match status" value="1"/>
</dbReference>
<keyword evidence="4" id="KW-0067">ATP-binding</keyword>
<evidence type="ECO:0000256" key="4">
    <source>
        <dbReference type="ARBA" id="ARBA00022840"/>
    </source>
</evidence>
<dbReference type="PANTHER" id="PTHR43851">
    <property type="match status" value="1"/>
</dbReference>
<dbReference type="Pfam" id="PF03109">
    <property type="entry name" value="ABC1"/>
    <property type="match status" value="1"/>
</dbReference>
<name>A0A3T1CGS4_9SPHN</name>
<evidence type="ECO:0000259" key="5">
    <source>
        <dbReference type="Pfam" id="PF03109"/>
    </source>
</evidence>
<dbReference type="InterPro" id="IPR051409">
    <property type="entry name" value="Atypical_kinase_ADCK"/>
</dbReference>
<feature type="domain" description="ABC1 atypical kinase-like" evidence="5">
    <location>
        <begin position="102"/>
        <end position="342"/>
    </location>
</feature>
<evidence type="ECO:0000256" key="3">
    <source>
        <dbReference type="ARBA" id="ARBA00022741"/>
    </source>
</evidence>
<dbReference type="Proteomes" id="UP000290057">
    <property type="component" value="Chromosome"/>
</dbReference>
<evidence type="ECO:0000256" key="1">
    <source>
        <dbReference type="ARBA" id="ARBA00009670"/>
    </source>
</evidence>
<keyword evidence="2" id="KW-0808">Transferase</keyword>
<dbReference type="RefSeq" id="WP_130586135.1">
    <property type="nucleotide sequence ID" value="NZ_AP019389.1"/>
</dbReference>
<accession>A0A3T1CGS4</accession>
<dbReference type="AlphaFoldDB" id="A0A3T1CGS4"/>
<dbReference type="EMBL" id="AP019389">
    <property type="protein sequence ID" value="BBI20179.1"/>
    <property type="molecule type" value="Genomic_DNA"/>
</dbReference>
<gene>
    <name evidence="6" type="primary">abc1</name>
    <name evidence="6" type="ORF">EKJ_10260</name>
</gene>
<dbReference type="PANTHER" id="PTHR43851:SF3">
    <property type="entry name" value="COENZYME Q8"/>
    <property type="match status" value="1"/>
</dbReference>
<reference evidence="6 7" key="1">
    <citation type="submission" date="2019-01" db="EMBL/GenBank/DDBJ databases">
        <title>Complete genome sequence of Erythrobacter flavus KJ5.</title>
        <authorList>
            <person name="Kanesaki Y."/>
            <person name="Brotosudarmo T."/>
            <person name="Moriuchi R."/>
            <person name="Awai K."/>
        </authorList>
    </citation>
    <scope>NUCLEOTIDE SEQUENCE [LARGE SCALE GENOMIC DNA]</scope>
    <source>
        <strain evidence="6 7">KJ5</strain>
    </source>
</reference>
<dbReference type="SUPFAM" id="SSF56112">
    <property type="entry name" value="Protein kinase-like (PK-like)"/>
    <property type="match status" value="1"/>
</dbReference>
<comment type="similarity">
    <text evidence="1">Belongs to the protein kinase superfamily. ADCK protein kinase family.</text>
</comment>
<dbReference type="GO" id="GO:0006744">
    <property type="term" value="P:ubiquinone biosynthetic process"/>
    <property type="evidence" value="ECO:0007669"/>
    <property type="project" value="TreeGrafter"/>
</dbReference>
<evidence type="ECO:0000256" key="2">
    <source>
        <dbReference type="ARBA" id="ARBA00022679"/>
    </source>
</evidence>
<dbReference type="InterPro" id="IPR004147">
    <property type="entry name" value="ABC1_dom"/>
</dbReference>
<dbReference type="InterPro" id="IPR034646">
    <property type="entry name" value="ADCK3_dom"/>
</dbReference>
<proteinExistence type="inferred from homology"/>
<keyword evidence="7" id="KW-1185">Reference proteome</keyword>
<dbReference type="GO" id="GO:0005524">
    <property type="term" value="F:ATP binding"/>
    <property type="evidence" value="ECO:0007669"/>
    <property type="project" value="UniProtKB-KW"/>
</dbReference>
<organism evidence="6 7">
    <name type="scientific">Qipengyuania flava</name>
    <dbReference type="NCBI Taxonomy" id="192812"/>
    <lineage>
        <taxon>Bacteria</taxon>
        <taxon>Pseudomonadati</taxon>
        <taxon>Pseudomonadota</taxon>
        <taxon>Alphaproteobacteria</taxon>
        <taxon>Sphingomonadales</taxon>
        <taxon>Erythrobacteraceae</taxon>
        <taxon>Qipengyuania</taxon>
    </lineage>
</organism>
<keyword evidence="3" id="KW-0547">Nucleotide-binding</keyword>
<sequence>MDDDDNPKRRHRAIPSSRAARLGAFGRLAGGVASGMLGEGARRLARGERPRMRDLVLTPGNVGRLADRLSHLRGAAMKLGQMISMDAGDLLPPELAAILAQLRSQAHRMPPEQLRRVLDSEWGPDWRRRFSRFNATPIAAASIGQVHRATLPGGRELAIKVQYPGVRESIDSDVDNVATLLRVSGVLPRELDLAPLLTEAKRQLHEEADYEREATQMTRFADWLDGHADYVVPRPLPELTTARVLAMDFIDGIPVEALADAPQEQRDAAMRDLMALVLCEMFEFGAMQTDPNFANYRFQPDTGRLVLLDFGAARDVDPATAQGYRSLLSAGLSGDRDAVREAAQAAGFLGEAAVARHRPLVDRMIDIVVTEMNRPGPFDFGDRGFVEVLREQGMEMADDRSTWHIPPVETLFVQRKVSGTALLAARLEARVDVRELVRPYLEEGAG</sequence>
<dbReference type="GO" id="GO:0016740">
    <property type="term" value="F:transferase activity"/>
    <property type="evidence" value="ECO:0007669"/>
    <property type="project" value="UniProtKB-KW"/>
</dbReference>
<evidence type="ECO:0000313" key="6">
    <source>
        <dbReference type="EMBL" id="BBI20179.1"/>
    </source>
</evidence>